<evidence type="ECO:0000313" key="2">
    <source>
        <dbReference type="Proteomes" id="UP001165960"/>
    </source>
</evidence>
<organism evidence="1 2">
    <name type="scientific">Entomophthora muscae</name>
    <dbReference type="NCBI Taxonomy" id="34485"/>
    <lineage>
        <taxon>Eukaryota</taxon>
        <taxon>Fungi</taxon>
        <taxon>Fungi incertae sedis</taxon>
        <taxon>Zoopagomycota</taxon>
        <taxon>Entomophthoromycotina</taxon>
        <taxon>Entomophthoromycetes</taxon>
        <taxon>Entomophthorales</taxon>
        <taxon>Entomophthoraceae</taxon>
        <taxon>Entomophthora</taxon>
    </lineage>
</organism>
<protein>
    <submittedName>
        <fullName evidence="1">Chymotrypsin-like elastase member 2A</fullName>
        <ecNumber evidence="1">3.4.21.71</ecNumber>
    </submittedName>
</protein>
<reference evidence="1" key="1">
    <citation type="submission" date="2022-04" db="EMBL/GenBank/DDBJ databases">
        <title>Genome of the entomopathogenic fungus Entomophthora muscae.</title>
        <authorList>
            <person name="Elya C."/>
            <person name="Lovett B.R."/>
            <person name="Lee E."/>
            <person name="Macias A.M."/>
            <person name="Hajek A.E."/>
            <person name="De Bivort B.L."/>
            <person name="Kasson M.T."/>
            <person name="De Fine Licht H.H."/>
            <person name="Stajich J.E."/>
        </authorList>
    </citation>
    <scope>NUCLEOTIDE SEQUENCE</scope>
    <source>
        <strain evidence="1">Berkeley</strain>
    </source>
</reference>
<evidence type="ECO:0000313" key="1">
    <source>
        <dbReference type="EMBL" id="KAJ9057609.1"/>
    </source>
</evidence>
<name>A0ACC2S5G5_9FUNG</name>
<dbReference type="EC" id="3.4.21.71" evidence="1"/>
<proteinExistence type="predicted"/>
<comment type="caution">
    <text evidence="1">The sequence shown here is derived from an EMBL/GenBank/DDBJ whole genome shotgun (WGS) entry which is preliminary data.</text>
</comment>
<gene>
    <name evidence="1" type="primary">CELA2A_2</name>
    <name evidence="1" type="ORF">DSO57_1020873</name>
</gene>
<dbReference type="Proteomes" id="UP001165960">
    <property type="component" value="Unassembled WGS sequence"/>
</dbReference>
<sequence length="183" mass="19676">MEVTPYIMGGKAADVNETPWVVSIHGNGSHICGGFLIDATTLVTAGHCFPRPIRYSVEINRGMPSAEMIDLNLTSVHEEYNHETRNDVAIAKLMKPANISSYATLGTTNATGSLAHVAGWGIETRDGSPTKTLKSLDVSVLDTPKCEQLPTFDPSIMICAAASSTESKHLKTKLLTFSCVRGR</sequence>
<accession>A0ACC2S5G5</accession>
<keyword evidence="2" id="KW-1185">Reference proteome</keyword>
<keyword evidence="1" id="KW-0378">Hydrolase</keyword>
<dbReference type="EMBL" id="QTSX02005779">
    <property type="protein sequence ID" value="KAJ9057609.1"/>
    <property type="molecule type" value="Genomic_DNA"/>
</dbReference>